<dbReference type="SUPFAM" id="SSF56784">
    <property type="entry name" value="HAD-like"/>
    <property type="match status" value="1"/>
</dbReference>
<protein>
    <submittedName>
        <fullName evidence="2">5'-nucleotidase, lipoprotein e(P4) family</fullName>
    </submittedName>
</protein>
<keyword evidence="3" id="KW-1185">Reference proteome</keyword>
<dbReference type="InterPro" id="IPR023214">
    <property type="entry name" value="HAD_sf"/>
</dbReference>
<evidence type="ECO:0000313" key="3">
    <source>
        <dbReference type="Proteomes" id="UP001200642"/>
    </source>
</evidence>
<organism evidence="2 3">
    <name type="scientific">Cerina litoralis</name>
    <dbReference type="NCBI Taxonomy" id="2874477"/>
    <lineage>
        <taxon>Bacteria</taxon>
        <taxon>Pseudomonadati</taxon>
        <taxon>Bacteroidota</taxon>
        <taxon>Flavobacteriia</taxon>
        <taxon>Flavobacteriales</taxon>
        <taxon>Flavobacteriaceae</taxon>
        <taxon>Cerina</taxon>
    </lineage>
</organism>
<dbReference type="InterPro" id="IPR006423">
    <property type="entry name" value="Lipo_e_P4"/>
</dbReference>
<sequence>MSNLPKSIYHFSFVILFGLVVACKTQQKSVNAQQNAPIVLQGPAWAAAWQQKAGEYRALCFQAYSLAKTRLDILLQQEHVKPPAIVTDIDETILDNSPYQIHQALQNEEYSDASWMEWTAKIDCDTVPGALSFLRYAKSKGVAIFYITNRLEAERDPTLKDLQRWGFPDAVNDHLTLKTTTSNKDLRRKNVMDNHEVLLLLGDNLGDFSGIFDKIPVTERNDLVQDNSWKFGSRFIVLPNVMYGSWDGAIYNYDHKLSAEGKEKAIIHSLKKY</sequence>
<dbReference type="AlphaFoldDB" id="A0AAE3JQ52"/>
<evidence type="ECO:0000256" key="1">
    <source>
        <dbReference type="ARBA" id="ARBA00022729"/>
    </source>
</evidence>
<dbReference type="SFLD" id="SFLDS00003">
    <property type="entry name" value="Haloacid_Dehalogenase"/>
    <property type="match status" value="1"/>
</dbReference>
<dbReference type="InterPro" id="IPR036412">
    <property type="entry name" value="HAD-like_sf"/>
</dbReference>
<evidence type="ECO:0000313" key="2">
    <source>
        <dbReference type="EMBL" id="MCG2461489.1"/>
    </source>
</evidence>
<reference evidence="2" key="1">
    <citation type="submission" date="2023-02" db="EMBL/GenBank/DDBJ databases">
        <title>Genome of Flavobacteriaceae gen. nov. sp. strain F89.</title>
        <authorList>
            <person name="Wang Y."/>
        </authorList>
    </citation>
    <scope>NUCLEOTIDE SEQUENCE</scope>
    <source>
        <strain evidence="2">F89</strain>
    </source>
</reference>
<dbReference type="EMBL" id="JAIRBC010000016">
    <property type="protein sequence ID" value="MCG2461489.1"/>
    <property type="molecule type" value="Genomic_DNA"/>
</dbReference>
<dbReference type="NCBIfam" id="TIGR01533">
    <property type="entry name" value="lipo_e_P4"/>
    <property type="match status" value="1"/>
</dbReference>
<accession>A0AAE3JQ52</accession>
<comment type="caution">
    <text evidence="2">The sequence shown here is derived from an EMBL/GenBank/DDBJ whole genome shotgun (WGS) entry which is preliminary data.</text>
</comment>
<dbReference type="InterPro" id="IPR005519">
    <property type="entry name" value="Acid_phosphat_B-like"/>
</dbReference>
<keyword evidence="1" id="KW-0732">Signal</keyword>
<name>A0AAE3JQ52_9FLAO</name>
<dbReference type="PANTHER" id="PTHR31284:SF10">
    <property type="entry name" value="ACID PHOSPHATASE-LIKE PROTEIN"/>
    <property type="match status" value="1"/>
</dbReference>
<dbReference type="GO" id="GO:0009279">
    <property type="term" value="C:cell outer membrane"/>
    <property type="evidence" value="ECO:0007669"/>
    <property type="project" value="InterPro"/>
</dbReference>
<dbReference type="PROSITE" id="PS51257">
    <property type="entry name" value="PROKAR_LIPOPROTEIN"/>
    <property type="match status" value="1"/>
</dbReference>
<dbReference type="SFLD" id="SFLDG01125">
    <property type="entry name" value="C1.1:_Acid_Phosphatase_Like"/>
    <property type="match status" value="1"/>
</dbReference>
<dbReference type="Gene3D" id="3.40.50.1000">
    <property type="entry name" value="HAD superfamily/HAD-like"/>
    <property type="match status" value="1"/>
</dbReference>
<dbReference type="RefSeq" id="WP_317902631.1">
    <property type="nucleotide sequence ID" value="NZ_JAIRBC010000016.1"/>
</dbReference>
<dbReference type="PIRSF" id="PIRSF019271">
    <property type="entry name" value="Acid_Ptase_C"/>
    <property type="match status" value="1"/>
</dbReference>
<gene>
    <name evidence="2" type="ORF">K8352_12070</name>
</gene>
<dbReference type="PANTHER" id="PTHR31284">
    <property type="entry name" value="ACID PHOSPHATASE-LIKE PROTEIN"/>
    <property type="match status" value="1"/>
</dbReference>
<dbReference type="Proteomes" id="UP001200642">
    <property type="component" value="Unassembled WGS sequence"/>
</dbReference>
<keyword evidence="2" id="KW-0449">Lipoprotein</keyword>
<dbReference type="Pfam" id="PF03767">
    <property type="entry name" value="Acid_phosphat_B"/>
    <property type="match status" value="1"/>
</dbReference>
<proteinExistence type="predicted"/>